<dbReference type="AlphaFoldDB" id="A0A1E5QE40"/>
<sequence length="111" mass="12962">MQDIQPVKTQIPIDYKKIIEFCQRWQIAELALFGSVLRDDFQLDSSDIDVLVVFADEVKNTIEDLLDMEDELKTIFGRDVDLVERRIIEQSRNYLRRQAILNSAKAIYATP</sequence>
<dbReference type="CDD" id="cd05403">
    <property type="entry name" value="NT_KNTase_like"/>
    <property type="match status" value="1"/>
</dbReference>
<evidence type="ECO:0000256" key="1">
    <source>
        <dbReference type="ARBA" id="ARBA00001946"/>
    </source>
</evidence>
<gene>
    <name evidence="11" type="ORF">BH720_22375</name>
</gene>
<dbReference type="GO" id="GO:0046872">
    <property type="term" value="F:metal ion binding"/>
    <property type="evidence" value="ECO:0007669"/>
    <property type="project" value="UniProtKB-KW"/>
</dbReference>
<evidence type="ECO:0000256" key="6">
    <source>
        <dbReference type="ARBA" id="ARBA00022741"/>
    </source>
</evidence>
<evidence type="ECO:0000256" key="4">
    <source>
        <dbReference type="ARBA" id="ARBA00022695"/>
    </source>
</evidence>
<evidence type="ECO:0000256" key="2">
    <source>
        <dbReference type="ARBA" id="ARBA00022649"/>
    </source>
</evidence>
<evidence type="ECO:0000256" key="7">
    <source>
        <dbReference type="ARBA" id="ARBA00022840"/>
    </source>
</evidence>
<dbReference type="RefSeq" id="WP_069969444.1">
    <property type="nucleotide sequence ID" value="NZ_CM124774.1"/>
</dbReference>
<keyword evidence="3" id="KW-0808">Transferase</keyword>
<comment type="cofactor">
    <cofactor evidence="1">
        <name>Mg(2+)</name>
        <dbReference type="ChEBI" id="CHEBI:18420"/>
    </cofactor>
</comment>
<keyword evidence="2" id="KW-1277">Toxin-antitoxin system</keyword>
<dbReference type="OrthoDB" id="428157at2"/>
<protein>
    <submittedName>
        <fullName evidence="11">DNA polymerase subunit beta</fullName>
    </submittedName>
</protein>
<dbReference type="InterPro" id="IPR002934">
    <property type="entry name" value="Polymerase_NTP_transf_dom"/>
</dbReference>
<comment type="caution">
    <text evidence="11">The sequence shown here is derived from an EMBL/GenBank/DDBJ whole genome shotgun (WGS) entry which is preliminary data.</text>
</comment>
<reference evidence="11" key="1">
    <citation type="submission" date="2016-09" db="EMBL/GenBank/DDBJ databases">
        <title>Draft genome of thermotolerant cyanobacterium Desertifilum sp. strain IPPAS B-1220.</title>
        <authorList>
            <person name="Sinetova M.A."/>
            <person name="Bolakhan K."/>
            <person name="Zayadan B.K."/>
            <person name="Mironov K.S."/>
            <person name="Ustinova V."/>
            <person name="Kupriyanova E.V."/>
            <person name="Sidorov R.A."/>
            <person name="Skrypnik A.N."/>
            <person name="Gogoleva N.E."/>
            <person name="Gogolev Y.V."/>
            <person name="Los D.A."/>
        </authorList>
    </citation>
    <scope>NUCLEOTIDE SEQUENCE [LARGE SCALE GENOMIC DNA]</scope>
    <source>
        <strain evidence="11">IPPAS B-1220</strain>
    </source>
</reference>
<evidence type="ECO:0000256" key="9">
    <source>
        <dbReference type="ARBA" id="ARBA00038276"/>
    </source>
</evidence>
<keyword evidence="5" id="KW-0479">Metal-binding</keyword>
<keyword evidence="7" id="KW-0067">ATP-binding</keyword>
<feature type="domain" description="Polymerase nucleotidyl transferase" evidence="10">
    <location>
        <begin position="20"/>
        <end position="97"/>
    </location>
</feature>
<proteinExistence type="inferred from homology"/>
<organism evidence="11">
    <name type="scientific">Desertifilum tharense IPPAS B-1220</name>
    <dbReference type="NCBI Taxonomy" id="1781255"/>
    <lineage>
        <taxon>Bacteria</taxon>
        <taxon>Bacillati</taxon>
        <taxon>Cyanobacteriota</taxon>
        <taxon>Cyanophyceae</taxon>
        <taxon>Desertifilales</taxon>
        <taxon>Desertifilaceae</taxon>
        <taxon>Desertifilum</taxon>
    </lineage>
</organism>
<evidence type="ECO:0000313" key="11">
    <source>
        <dbReference type="EMBL" id="OEJ72935.1"/>
    </source>
</evidence>
<dbReference type="SUPFAM" id="SSF81301">
    <property type="entry name" value="Nucleotidyltransferase"/>
    <property type="match status" value="1"/>
</dbReference>
<name>A0A1E5QE40_9CYAN</name>
<accession>A0A1E5QE40</accession>
<dbReference type="PANTHER" id="PTHR33571:SF12">
    <property type="entry name" value="BSL3053 PROTEIN"/>
    <property type="match status" value="1"/>
</dbReference>
<evidence type="ECO:0000259" key="10">
    <source>
        <dbReference type="Pfam" id="PF01909"/>
    </source>
</evidence>
<dbReference type="EMBL" id="MJGC01000107">
    <property type="protein sequence ID" value="OEJ72935.1"/>
    <property type="molecule type" value="Genomic_DNA"/>
</dbReference>
<evidence type="ECO:0000256" key="3">
    <source>
        <dbReference type="ARBA" id="ARBA00022679"/>
    </source>
</evidence>
<dbReference type="Pfam" id="PF01909">
    <property type="entry name" value="NTP_transf_2"/>
    <property type="match status" value="1"/>
</dbReference>
<dbReference type="InterPro" id="IPR052038">
    <property type="entry name" value="Type-VII_TA_antitoxin"/>
</dbReference>
<dbReference type="GO" id="GO:0016779">
    <property type="term" value="F:nucleotidyltransferase activity"/>
    <property type="evidence" value="ECO:0007669"/>
    <property type="project" value="UniProtKB-KW"/>
</dbReference>
<dbReference type="InterPro" id="IPR043519">
    <property type="entry name" value="NT_sf"/>
</dbReference>
<dbReference type="Gene3D" id="3.30.460.10">
    <property type="entry name" value="Beta Polymerase, domain 2"/>
    <property type="match status" value="1"/>
</dbReference>
<evidence type="ECO:0000256" key="5">
    <source>
        <dbReference type="ARBA" id="ARBA00022723"/>
    </source>
</evidence>
<keyword evidence="6" id="KW-0547">Nucleotide-binding</keyword>
<keyword evidence="4" id="KW-0548">Nucleotidyltransferase</keyword>
<keyword evidence="8" id="KW-0460">Magnesium</keyword>
<dbReference type="STRING" id="1781255.BH720_22375"/>
<dbReference type="PANTHER" id="PTHR33571">
    <property type="entry name" value="SSL8005 PROTEIN"/>
    <property type="match status" value="1"/>
</dbReference>
<dbReference type="GO" id="GO:0005524">
    <property type="term" value="F:ATP binding"/>
    <property type="evidence" value="ECO:0007669"/>
    <property type="project" value="UniProtKB-KW"/>
</dbReference>
<evidence type="ECO:0000256" key="8">
    <source>
        <dbReference type="ARBA" id="ARBA00022842"/>
    </source>
</evidence>
<comment type="similarity">
    <text evidence="9">Belongs to the MntA antitoxin family.</text>
</comment>